<organism evidence="1 2">
    <name type="scientific">Panagrolaimus sp. ES5</name>
    <dbReference type="NCBI Taxonomy" id="591445"/>
    <lineage>
        <taxon>Eukaryota</taxon>
        <taxon>Metazoa</taxon>
        <taxon>Ecdysozoa</taxon>
        <taxon>Nematoda</taxon>
        <taxon>Chromadorea</taxon>
        <taxon>Rhabditida</taxon>
        <taxon>Tylenchina</taxon>
        <taxon>Panagrolaimomorpha</taxon>
        <taxon>Panagrolaimoidea</taxon>
        <taxon>Panagrolaimidae</taxon>
        <taxon>Panagrolaimus</taxon>
    </lineage>
</organism>
<name>A0AC34F9P9_9BILA</name>
<dbReference type="WBParaSite" id="ES5_v2.g13832.t1">
    <property type="protein sequence ID" value="ES5_v2.g13832.t1"/>
    <property type="gene ID" value="ES5_v2.g13832"/>
</dbReference>
<accession>A0AC34F9P9</accession>
<reference evidence="2" key="1">
    <citation type="submission" date="2022-11" db="UniProtKB">
        <authorList>
            <consortium name="WormBaseParasite"/>
        </authorList>
    </citation>
    <scope>IDENTIFICATION</scope>
</reference>
<proteinExistence type="predicted"/>
<sequence>MFSQLKILYENRKQLLGFISSDADGSSFYFFVVNSITEKLVTSQKYEAANAKELLNEIPTLKDLFKAIIIDLFEMDLSTTHYKISYTFCEKLRELLNHCNILHYFISEETHLFTCFLIAAKIDIKFEETVLMIITYQKKYTPKFIGLKIGEFKFTPAGYQLVHYKDIATSDVKASPELLRRQICDGLSCSDTPQNVIVSSYRCKKVPFKKIFKTSKNFIMLNEEIRGFLMKALAEECKWLCDKSYIKYHILPSFDRSLCVYGCFGTEKHIMDILKININEPLPFTKTTFFPKGVPHIEYESRLSKFCNVIKLPSDCHGIEIAVTVDEENFEKIDLSKLYFHSFEKIPLKLNSLLKSKIPFIGFYDNSSVIAINEKSNGYEFLKEWNGMYGIDCFISFDEKKPKFGKEAMEVLSTKNTFVVFDLIKIMSMPPNDIKTDQCWGFKFTKDCNNPVLLQFNNFDGKIKEASPAFLMALFLRQHLKAIQAKNDGEKPKEIAIWIKKLKFNAEEYQRVQEGISKSCELLQIDCFFFDVEI</sequence>
<evidence type="ECO:0000313" key="1">
    <source>
        <dbReference type="Proteomes" id="UP000887579"/>
    </source>
</evidence>
<dbReference type="Proteomes" id="UP000887579">
    <property type="component" value="Unplaced"/>
</dbReference>
<evidence type="ECO:0000313" key="2">
    <source>
        <dbReference type="WBParaSite" id="ES5_v2.g13832.t1"/>
    </source>
</evidence>
<protein>
    <submittedName>
        <fullName evidence="2">Uncharacterized protein</fullName>
    </submittedName>
</protein>